<evidence type="ECO:0000313" key="2">
    <source>
        <dbReference type="Proteomes" id="UP000663859"/>
    </source>
</evidence>
<accession>A0A8J2BMI2</accession>
<comment type="caution">
    <text evidence="1">The sequence shown here is derived from an EMBL/GenBank/DDBJ whole genome shotgun (WGS) entry which is preliminary data.</text>
</comment>
<name>A0A8J2BMI2_9BACT</name>
<dbReference type="Proteomes" id="UP000663859">
    <property type="component" value="Unassembled WGS sequence"/>
</dbReference>
<dbReference type="EMBL" id="CAJNOB010000023">
    <property type="protein sequence ID" value="CAF0699072.1"/>
    <property type="molecule type" value="Genomic_DNA"/>
</dbReference>
<dbReference type="AlphaFoldDB" id="A0A8J2BMI2"/>
<protein>
    <submittedName>
        <fullName evidence="1">Uncharacterized protein</fullName>
    </submittedName>
</protein>
<sequence length="46" mass="5470">MIHRLDFRKRELEGESVDPLRARSFPSCTLRRARSSRRVRFAPEPS</sequence>
<keyword evidence="2" id="KW-1185">Reference proteome</keyword>
<gene>
    <name evidence="1" type="ORF">MPNT_30115</name>
</gene>
<reference evidence="1" key="1">
    <citation type="submission" date="2021-02" db="EMBL/GenBank/DDBJ databases">
        <authorList>
            <person name="Cremers G."/>
            <person name="Picone N."/>
        </authorList>
    </citation>
    <scope>NUCLEOTIDE SEQUENCE</scope>
    <source>
        <strain evidence="1">PQ17</strain>
    </source>
</reference>
<evidence type="ECO:0000313" key="1">
    <source>
        <dbReference type="EMBL" id="CAF0699072.1"/>
    </source>
</evidence>
<proteinExistence type="predicted"/>
<organism evidence="1 2">
    <name type="scientific">Candidatus Methylacidithermus pantelleriae</name>
    <dbReference type="NCBI Taxonomy" id="2744239"/>
    <lineage>
        <taxon>Bacteria</taxon>
        <taxon>Pseudomonadati</taxon>
        <taxon>Verrucomicrobiota</taxon>
        <taxon>Methylacidiphilae</taxon>
        <taxon>Methylacidiphilales</taxon>
        <taxon>Methylacidiphilaceae</taxon>
        <taxon>Candidatus Methylacidithermus</taxon>
    </lineage>
</organism>